<keyword evidence="5 7" id="KW-0378">Hydrolase</keyword>
<dbReference type="InterPro" id="IPR029052">
    <property type="entry name" value="Metallo-depent_PP-like"/>
</dbReference>
<keyword evidence="11" id="KW-1185">Reference proteome</keyword>
<keyword evidence="7" id="KW-0255">Endonuclease</keyword>
<dbReference type="InterPro" id="IPR050535">
    <property type="entry name" value="DNA_Repair-Maintenance_Comp"/>
</dbReference>
<accession>A0A5C6UGN4</accession>
<dbReference type="GO" id="GO:0006260">
    <property type="term" value="P:DNA replication"/>
    <property type="evidence" value="ECO:0007669"/>
    <property type="project" value="UniProtKB-KW"/>
</dbReference>
<dbReference type="OrthoDB" id="9773856at2"/>
<evidence type="ECO:0000256" key="3">
    <source>
        <dbReference type="ARBA" id="ARBA00013365"/>
    </source>
</evidence>
<evidence type="ECO:0000313" key="11">
    <source>
        <dbReference type="Proteomes" id="UP000321250"/>
    </source>
</evidence>
<comment type="caution">
    <text evidence="10">The sequence shown here is derived from an EMBL/GenBank/DDBJ whole genome shotgun (WGS) entry which is preliminary data.</text>
</comment>
<dbReference type="Proteomes" id="UP000321250">
    <property type="component" value="Unassembled WGS sequence"/>
</dbReference>
<name>A0A5C6UGN4_9SPHN</name>
<gene>
    <name evidence="7 10" type="primary">sbcD</name>
    <name evidence="10" type="ORF">FSB78_10575</name>
</gene>
<dbReference type="InterPro" id="IPR026843">
    <property type="entry name" value="SbcD_C"/>
</dbReference>
<keyword evidence="7" id="KW-0235">DNA replication</keyword>
<dbReference type="NCBIfam" id="TIGR00619">
    <property type="entry name" value="sbcd"/>
    <property type="match status" value="1"/>
</dbReference>
<reference evidence="10 11" key="1">
    <citation type="journal article" date="2013" name="Antonie Van Leeuwenhoek">
        <title>Sphingomonas ginsenosidivorax sp. nov., with the ability to transform ginsenosides.</title>
        <authorList>
            <person name="Jin X.F."/>
            <person name="Kim J.K."/>
            <person name="Liu Q.M."/>
            <person name="Kang M.S."/>
            <person name="He D."/>
            <person name="Jin F.X."/>
            <person name="Kim S.C."/>
            <person name="Im W.T."/>
        </authorList>
    </citation>
    <scope>NUCLEOTIDE SEQUENCE [LARGE SCALE GENOMIC DNA]</scope>
    <source>
        <strain evidence="10 11">KHI67</strain>
    </source>
</reference>
<proteinExistence type="inferred from homology"/>
<dbReference type="SUPFAM" id="SSF56300">
    <property type="entry name" value="Metallo-dependent phosphatases"/>
    <property type="match status" value="1"/>
</dbReference>
<evidence type="ECO:0000313" key="10">
    <source>
        <dbReference type="EMBL" id="TXC71336.1"/>
    </source>
</evidence>
<dbReference type="PANTHER" id="PTHR30337">
    <property type="entry name" value="COMPONENT OF ATP-DEPENDENT DSDNA EXONUCLEASE"/>
    <property type="match status" value="1"/>
</dbReference>
<evidence type="ECO:0000256" key="2">
    <source>
        <dbReference type="ARBA" id="ARBA00011322"/>
    </source>
</evidence>
<feature type="domain" description="Calcineurin-like phosphoesterase" evidence="8">
    <location>
        <begin position="9"/>
        <end position="230"/>
    </location>
</feature>
<keyword evidence="4 7" id="KW-0540">Nuclease</keyword>
<comment type="similarity">
    <text evidence="1 7">Belongs to the SbcD family.</text>
</comment>
<dbReference type="PANTHER" id="PTHR30337:SF0">
    <property type="entry name" value="NUCLEASE SBCCD SUBUNIT D"/>
    <property type="match status" value="1"/>
</dbReference>
<dbReference type="Pfam" id="PF00149">
    <property type="entry name" value="Metallophos"/>
    <property type="match status" value="1"/>
</dbReference>
<dbReference type="Gene3D" id="3.60.21.10">
    <property type="match status" value="1"/>
</dbReference>
<evidence type="ECO:0000256" key="4">
    <source>
        <dbReference type="ARBA" id="ARBA00022722"/>
    </source>
</evidence>
<keyword evidence="7" id="KW-0233">DNA recombination</keyword>
<evidence type="ECO:0000256" key="1">
    <source>
        <dbReference type="ARBA" id="ARBA00010555"/>
    </source>
</evidence>
<dbReference type="Pfam" id="PF12320">
    <property type="entry name" value="SbcD_C"/>
    <property type="match status" value="1"/>
</dbReference>
<dbReference type="AlphaFoldDB" id="A0A5C6UGN4"/>
<dbReference type="GO" id="GO:0008408">
    <property type="term" value="F:3'-5' exonuclease activity"/>
    <property type="evidence" value="ECO:0007669"/>
    <property type="project" value="InterPro"/>
</dbReference>
<dbReference type="CDD" id="cd00840">
    <property type="entry name" value="MPP_Mre11_N"/>
    <property type="match status" value="1"/>
</dbReference>
<dbReference type="InterPro" id="IPR041796">
    <property type="entry name" value="Mre11_N"/>
</dbReference>
<dbReference type="RefSeq" id="WP_147082523.1">
    <property type="nucleotide sequence ID" value="NZ_VOQR01000001.1"/>
</dbReference>
<comment type="subunit">
    <text evidence="2 7">Heterodimer of SbcC and SbcD.</text>
</comment>
<protein>
    <recommendedName>
        <fullName evidence="3 7">Nuclease SbcCD subunit D</fullName>
    </recommendedName>
</protein>
<evidence type="ECO:0000256" key="7">
    <source>
        <dbReference type="RuleBase" id="RU363069"/>
    </source>
</evidence>
<dbReference type="InterPro" id="IPR004843">
    <property type="entry name" value="Calcineurin-like_PHP"/>
</dbReference>
<feature type="domain" description="Nuclease SbcCD subunit D C-terminal" evidence="9">
    <location>
        <begin position="292"/>
        <end position="383"/>
    </location>
</feature>
<keyword evidence="6 7" id="KW-0269">Exonuclease</keyword>
<dbReference type="InterPro" id="IPR004593">
    <property type="entry name" value="SbcD"/>
</dbReference>
<dbReference type="EMBL" id="VOQR01000001">
    <property type="protein sequence ID" value="TXC71336.1"/>
    <property type="molecule type" value="Genomic_DNA"/>
</dbReference>
<evidence type="ECO:0000256" key="6">
    <source>
        <dbReference type="ARBA" id="ARBA00022839"/>
    </source>
</evidence>
<sequence>MSSRPSNALRLLHTSDWHIGQELHGHDRQEEHDAFLGWLLEQIGTLEIDALVVTGDIFDVANPPVTATARFYGFLRDALATHPRLQIVIVGGNHDSAARINLPGALLGRGRVHLVGQLPRCEGALDLDGLFVTLAGRGGGPAALLAAIPYCRPGDLGRGDLASLYAEVAIAAEARAVGLPVVLTGHLHVSGGDVSIDSERRIVIGGEEAEASTLFDARAAYVALGHLHRPQDVAGSTLIRYAGSPIPLSLAERDYHHSVTVVDLGDGEPRVSVLEIPRLAAFVSFPAAGAQSFEEVELALAAFDFGEPETLGRRPFVEVTVLLDRPQPGVTARVHAALEGKPVRLTRIRSIYPDAPVRDGLAGRGEALDALEPSAVFAALHAERHAAEPNQALARAFAELVIAVQSETQL</sequence>
<evidence type="ECO:0000259" key="8">
    <source>
        <dbReference type="Pfam" id="PF00149"/>
    </source>
</evidence>
<dbReference type="GO" id="GO:0004519">
    <property type="term" value="F:endonuclease activity"/>
    <property type="evidence" value="ECO:0007669"/>
    <property type="project" value="UniProtKB-KW"/>
</dbReference>
<dbReference type="GO" id="GO:0006310">
    <property type="term" value="P:DNA recombination"/>
    <property type="evidence" value="ECO:0007669"/>
    <property type="project" value="UniProtKB-KW"/>
</dbReference>
<evidence type="ECO:0000259" key="9">
    <source>
        <dbReference type="Pfam" id="PF12320"/>
    </source>
</evidence>
<comment type="function">
    <text evidence="7">SbcCD cleaves DNA hairpin structures. These structures can inhibit DNA replication and are intermediates in certain DNA recombination reactions. The complex acts as a 3'-&gt;5' double strand exonuclease that can open hairpins. It also has a 5' single-strand endonuclease activity.</text>
</comment>
<evidence type="ECO:0000256" key="5">
    <source>
        <dbReference type="ARBA" id="ARBA00022801"/>
    </source>
</evidence>
<organism evidence="10 11">
    <name type="scientific">Sphingomonas ginsenosidivorax</name>
    <dbReference type="NCBI Taxonomy" id="862135"/>
    <lineage>
        <taxon>Bacteria</taxon>
        <taxon>Pseudomonadati</taxon>
        <taxon>Pseudomonadota</taxon>
        <taxon>Alphaproteobacteria</taxon>
        <taxon>Sphingomonadales</taxon>
        <taxon>Sphingomonadaceae</taxon>
        <taxon>Sphingomonas</taxon>
    </lineage>
</organism>